<keyword evidence="1" id="KW-0732">Signal</keyword>
<dbReference type="InterPro" id="IPR036909">
    <property type="entry name" value="Cyt_c-like_dom_sf"/>
</dbReference>
<name>A0AB74UTG9_9GAMM</name>
<dbReference type="Gene3D" id="1.10.760.10">
    <property type="entry name" value="Cytochrome c-like domain"/>
    <property type="match status" value="1"/>
</dbReference>
<protein>
    <submittedName>
        <fullName evidence="2">C-type cytochrome</fullName>
    </submittedName>
</protein>
<evidence type="ECO:0000256" key="1">
    <source>
        <dbReference type="SAM" id="SignalP"/>
    </source>
</evidence>
<organism evidence="2">
    <name type="scientific">Rhodanobacter sp. FW102-FHT14D07</name>
    <dbReference type="NCBI Taxonomy" id="3351462"/>
    <lineage>
        <taxon>Bacteria</taxon>
        <taxon>Pseudomonadati</taxon>
        <taxon>Pseudomonadota</taxon>
        <taxon>Gammaproteobacteria</taxon>
        <taxon>Lysobacterales</taxon>
        <taxon>Rhodanobacteraceae</taxon>
        <taxon>Rhodanobacter</taxon>
    </lineage>
</organism>
<sequence>MNRRIFCILAASTFFLASCVKESPPQSAPTTSPPAPSGERLVYVVGCVNCHHQTPKEILNAPPLIVVQSYSLPEFKKLVTTGVTRDGRDMYAQGSIMGIVAREQLSHLTDEEVVAIHQFLQKGWTAERGAREEAKIATFPLPTFMKK</sequence>
<accession>A0AB74UTG9</accession>
<reference evidence="2" key="1">
    <citation type="submission" date="2024-10" db="EMBL/GenBank/DDBJ databases">
        <authorList>
            <person name="Lesea H.P."/>
            <person name="Kuehl J.V."/>
            <person name="Chandonia J.-M."/>
        </authorList>
    </citation>
    <scope>NUCLEOTIDE SEQUENCE</scope>
    <source>
        <strain evidence="2">FW102-FHT14D07</strain>
    </source>
</reference>
<dbReference type="AlphaFoldDB" id="A0AB74UTG9"/>
<feature type="signal peptide" evidence="1">
    <location>
        <begin position="1"/>
        <end position="17"/>
    </location>
</feature>
<dbReference type="RefSeq" id="WP_395120844.1">
    <property type="nucleotide sequence ID" value="NZ_CP170721.1"/>
</dbReference>
<feature type="chain" id="PRO_5044503572" evidence="1">
    <location>
        <begin position="18"/>
        <end position="147"/>
    </location>
</feature>
<dbReference type="GO" id="GO:0020037">
    <property type="term" value="F:heme binding"/>
    <property type="evidence" value="ECO:0007669"/>
    <property type="project" value="InterPro"/>
</dbReference>
<dbReference type="EMBL" id="CP170721">
    <property type="protein sequence ID" value="XIA18034.1"/>
    <property type="molecule type" value="Genomic_DNA"/>
</dbReference>
<gene>
    <name evidence="2" type="ORF">ACFYG5_15920</name>
</gene>
<dbReference type="SUPFAM" id="SSF46626">
    <property type="entry name" value="Cytochrome c"/>
    <property type="match status" value="1"/>
</dbReference>
<evidence type="ECO:0000313" key="2">
    <source>
        <dbReference type="EMBL" id="XIA18034.1"/>
    </source>
</evidence>
<dbReference type="GO" id="GO:0009055">
    <property type="term" value="F:electron transfer activity"/>
    <property type="evidence" value="ECO:0007669"/>
    <property type="project" value="InterPro"/>
</dbReference>
<proteinExistence type="predicted"/>
<dbReference type="PROSITE" id="PS51257">
    <property type="entry name" value="PROKAR_LIPOPROTEIN"/>
    <property type="match status" value="1"/>
</dbReference>